<accession>A0A379ZEF0</accession>
<evidence type="ECO:0000313" key="8">
    <source>
        <dbReference type="EMBL" id="SUI60023.1"/>
    </source>
</evidence>
<keyword evidence="9" id="KW-1185">Reference proteome</keyword>
<dbReference type="Proteomes" id="UP000825078">
    <property type="component" value="Chromosome"/>
</dbReference>
<evidence type="ECO:0000256" key="3">
    <source>
        <dbReference type="ARBA" id="ARBA00022490"/>
    </source>
</evidence>
<dbReference type="KEGG" id="salg:BS332_08045"/>
<evidence type="ECO:0000256" key="6">
    <source>
        <dbReference type="PIRNR" id="PIRNR039090"/>
    </source>
</evidence>
<evidence type="ECO:0000256" key="5">
    <source>
        <dbReference type="ARBA" id="ARBA00023186"/>
    </source>
</evidence>
<dbReference type="EMBL" id="UGYO01000001">
    <property type="protein sequence ID" value="SUI60023.1"/>
    <property type="molecule type" value="Genomic_DNA"/>
</dbReference>
<dbReference type="GeneID" id="93811288"/>
<dbReference type="NCBIfam" id="TIGR00208">
    <property type="entry name" value="fliS"/>
    <property type="match status" value="1"/>
</dbReference>
<keyword evidence="3 6" id="KW-0963">Cytoplasm</keyword>
<dbReference type="AlphaFoldDB" id="A0A379ZEF0"/>
<evidence type="ECO:0000313" key="7">
    <source>
        <dbReference type="EMBL" id="BCV47157.1"/>
    </source>
</evidence>
<sequence length="126" mass="14073">MFYEQDPFSGYRQASLDARAAAANPHEMVRMLLDGLLDELARASGHMERKAFEAKGQSINKCLNVIHGLDVLLDIENGGEVATNLNRLYDYCSRQLVSASVENNPEALQPVVQVIQQIREGWAQLE</sequence>
<dbReference type="RefSeq" id="WP_025009148.1">
    <property type="nucleotide sequence ID" value="NZ_AP024609.1"/>
</dbReference>
<keyword evidence="8" id="KW-0282">Flagellum</keyword>
<dbReference type="PIRSF" id="PIRSF039090">
    <property type="entry name" value="Flis"/>
    <property type="match status" value="1"/>
</dbReference>
<dbReference type="CDD" id="cd16098">
    <property type="entry name" value="FliS"/>
    <property type="match status" value="1"/>
</dbReference>
<dbReference type="PANTHER" id="PTHR34773:SF1">
    <property type="entry name" value="FLAGELLAR SECRETION CHAPERONE FLIS"/>
    <property type="match status" value="1"/>
</dbReference>
<dbReference type="GO" id="GO:0005829">
    <property type="term" value="C:cytosol"/>
    <property type="evidence" value="ECO:0007669"/>
    <property type="project" value="UniProtKB-SubCell"/>
</dbReference>
<reference evidence="7" key="2">
    <citation type="submission" date="2021-05" db="EMBL/GenBank/DDBJ databases">
        <title>Molecular characterization for Shewanella algae harboring chromosomal blaOXA-55-like strains isolated from clinical and environment sample.</title>
        <authorList>
            <person name="Ohama Y."/>
            <person name="Aoki K."/>
            <person name="Harada S."/>
            <person name="Moriya K."/>
            <person name="Ishii Y."/>
            <person name="Tateda K."/>
        </authorList>
    </citation>
    <scope>NUCLEOTIDE SEQUENCE</scope>
    <source>
        <strain evidence="7">TUM17379</strain>
    </source>
</reference>
<dbReference type="Pfam" id="PF02561">
    <property type="entry name" value="FliS"/>
    <property type="match status" value="1"/>
</dbReference>
<gene>
    <name evidence="8" type="primary">fliS_2</name>
    <name evidence="8" type="ORF">NCTC10738_01527</name>
    <name evidence="7" type="ORF">TUM17379_41750</name>
</gene>
<evidence type="ECO:0000313" key="9">
    <source>
        <dbReference type="Proteomes" id="UP000254069"/>
    </source>
</evidence>
<reference evidence="8 9" key="1">
    <citation type="submission" date="2018-06" db="EMBL/GenBank/DDBJ databases">
        <authorList>
            <consortium name="Pathogen Informatics"/>
            <person name="Doyle S."/>
        </authorList>
    </citation>
    <scope>NUCLEOTIDE SEQUENCE [LARGE SCALE GENOMIC DNA]</scope>
    <source>
        <strain evidence="8 9">NCTC10738</strain>
    </source>
</reference>
<evidence type="ECO:0000256" key="2">
    <source>
        <dbReference type="ARBA" id="ARBA00008787"/>
    </source>
</evidence>
<dbReference type="InterPro" id="IPR003713">
    <property type="entry name" value="FliS"/>
</dbReference>
<proteinExistence type="inferred from homology"/>
<dbReference type="InterPro" id="IPR036584">
    <property type="entry name" value="FliS_sf"/>
</dbReference>
<evidence type="ECO:0000256" key="1">
    <source>
        <dbReference type="ARBA" id="ARBA00004514"/>
    </source>
</evidence>
<dbReference type="SUPFAM" id="SSF101116">
    <property type="entry name" value="Flagellar export chaperone FliS"/>
    <property type="match status" value="1"/>
</dbReference>
<organism evidence="8 9">
    <name type="scientific">Shewanella algae</name>
    <dbReference type="NCBI Taxonomy" id="38313"/>
    <lineage>
        <taxon>Bacteria</taxon>
        <taxon>Pseudomonadati</taxon>
        <taxon>Pseudomonadota</taxon>
        <taxon>Gammaproteobacteria</taxon>
        <taxon>Alteromonadales</taxon>
        <taxon>Shewanellaceae</taxon>
        <taxon>Shewanella</taxon>
    </lineage>
</organism>
<comment type="subcellular location">
    <subcellularLocation>
        <location evidence="1 6">Cytoplasm</location>
        <location evidence="1 6">Cytosol</location>
    </subcellularLocation>
</comment>
<accession>A0A3G4UHH4</accession>
<keyword evidence="8" id="KW-0969">Cilium</keyword>
<keyword evidence="4 6" id="KW-1005">Bacterial flagellum biogenesis</keyword>
<dbReference type="EMBL" id="AP024613">
    <property type="protein sequence ID" value="BCV47157.1"/>
    <property type="molecule type" value="Genomic_DNA"/>
</dbReference>
<dbReference type="GO" id="GO:0044780">
    <property type="term" value="P:bacterial-type flagellum assembly"/>
    <property type="evidence" value="ECO:0007669"/>
    <property type="project" value="InterPro"/>
</dbReference>
<dbReference type="PANTHER" id="PTHR34773">
    <property type="entry name" value="FLAGELLAR SECRETION CHAPERONE FLIS"/>
    <property type="match status" value="1"/>
</dbReference>
<evidence type="ECO:0000256" key="4">
    <source>
        <dbReference type="ARBA" id="ARBA00022795"/>
    </source>
</evidence>
<keyword evidence="5" id="KW-0143">Chaperone</keyword>
<name>A0A379ZEF0_9GAMM</name>
<keyword evidence="8" id="KW-0966">Cell projection</keyword>
<dbReference type="Proteomes" id="UP000254069">
    <property type="component" value="Unassembled WGS sequence"/>
</dbReference>
<dbReference type="Gene3D" id="1.20.120.340">
    <property type="entry name" value="Flagellar protein FliS"/>
    <property type="match status" value="1"/>
</dbReference>
<protein>
    <recommendedName>
        <fullName evidence="6">Flagellar secretion chaperone FliS</fullName>
    </recommendedName>
</protein>
<comment type="similarity">
    <text evidence="2 6">Belongs to the FliS family.</text>
</comment>